<dbReference type="AlphaFoldDB" id="A0AAV9DTJ4"/>
<dbReference type="Gene3D" id="3.60.10.10">
    <property type="entry name" value="Endonuclease/exonuclease/phosphatase"/>
    <property type="match status" value="1"/>
</dbReference>
<name>A0AAV9DTJ4_ACOCL</name>
<reference evidence="1" key="2">
    <citation type="submission" date="2023-06" db="EMBL/GenBank/DDBJ databases">
        <authorList>
            <person name="Ma L."/>
            <person name="Liu K.-W."/>
            <person name="Li Z."/>
            <person name="Hsiao Y.-Y."/>
            <person name="Qi Y."/>
            <person name="Fu T."/>
            <person name="Tang G."/>
            <person name="Zhang D."/>
            <person name="Sun W.-H."/>
            <person name="Liu D.-K."/>
            <person name="Li Y."/>
            <person name="Chen G.-Z."/>
            <person name="Liu X.-D."/>
            <person name="Liao X.-Y."/>
            <person name="Jiang Y.-T."/>
            <person name="Yu X."/>
            <person name="Hao Y."/>
            <person name="Huang J."/>
            <person name="Zhao X.-W."/>
            <person name="Ke S."/>
            <person name="Chen Y.-Y."/>
            <person name="Wu W.-L."/>
            <person name="Hsu J.-L."/>
            <person name="Lin Y.-F."/>
            <person name="Huang M.-D."/>
            <person name="Li C.-Y."/>
            <person name="Huang L."/>
            <person name="Wang Z.-W."/>
            <person name="Zhao X."/>
            <person name="Zhong W.-Y."/>
            <person name="Peng D.-H."/>
            <person name="Ahmad S."/>
            <person name="Lan S."/>
            <person name="Zhang J.-S."/>
            <person name="Tsai W.-C."/>
            <person name="Van De Peer Y."/>
            <person name="Liu Z.-J."/>
        </authorList>
    </citation>
    <scope>NUCLEOTIDE SEQUENCE</scope>
    <source>
        <strain evidence="1">CP</strain>
        <tissue evidence="1">Leaves</tissue>
    </source>
</reference>
<sequence>MAGPIRRSILPHYQLLNPSPGGRIWMLWNPIIVEVDVISYSDQYLHCKVSPLNLQHKQYFITVVYASNSSSNRLTLWQNLEHIATTIGLKKWIVGGDFNEVRYSHEKLGGRPLYPRRIAKFNNCLSHCNLQDLRATGTDFSWSNRQSGKILCKLDRVLVNHEWMLSHPDSFYQTLPPGLSDHSMLKVSVSPPPTSSGPRPFKYFQAWELHPHFEQLISTSWSTSFYGSPMFVLVMKLKHLKGVLKQWNKDTFGTVQSSLQHSRSCLEQAQVASLQAPLDSSLSEIESIARDSYLHTLRIEESLLRQKSRQTWLREGDKNSKFFYSSIKSRIAQNCIRNVTLEDGSIVCEPNQVKQYAIHYFESLLNRQHHSVIPDLAPSVTLREDDRHQLNKPVSAEETGRRRYGTPLNLPVGASFVGKLLSTGYQRWIGYGRGKLCSPANVLFVQLKRSLFFISSSNVRMQPTFGPRSFAA</sequence>
<comment type="caution">
    <text evidence="1">The sequence shown here is derived from an EMBL/GenBank/DDBJ whole genome shotgun (WGS) entry which is preliminary data.</text>
</comment>
<keyword evidence="2" id="KW-1185">Reference proteome</keyword>
<proteinExistence type="predicted"/>
<gene>
    <name evidence="1" type="ORF">QJS10_CPB11g00529</name>
</gene>
<protein>
    <submittedName>
        <fullName evidence="1">Uncharacterized protein</fullName>
    </submittedName>
</protein>
<dbReference type="Proteomes" id="UP001180020">
    <property type="component" value="Unassembled WGS sequence"/>
</dbReference>
<reference evidence="1" key="1">
    <citation type="journal article" date="2023" name="Nat. Commun.">
        <title>Diploid and tetraploid genomes of Acorus and the evolution of monocots.</title>
        <authorList>
            <person name="Ma L."/>
            <person name="Liu K.W."/>
            <person name="Li Z."/>
            <person name="Hsiao Y.Y."/>
            <person name="Qi Y."/>
            <person name="Fu T."/>
            <person name="Tang G.D."/>
            <person name="Zhang D."/>
            <person name="Sun W.H."/>
            <person name="Liu D.K."/>
            <person name="Li Y."/>
            <person name="Chen G.Z."/>
            <person name="Liu X.D."/>
            <person name="Liao X.Y."/>
            <person name="Jiang Y.T."/>
            <person name="Yu X."/>
            <person name="Hao Y."/>
            <person name="Huang J."/>
            <person name="Zhao X.W."/>
            <person name="Ke S."/>
            <person name="Chen Y.Y."/>
            <person name="Wu W.L."/>
            <person name="Hsu J.L."/>
            <person name="Lin Y.F."/>
            <person name="Huang M.D."/>
            <person name="Li C.Y."/>
            <person name="Huang L."/>
            <person name="Wang Z.W."/>
            <person name="Zhao X."/>
            <person name="Zhong W.Y."/>
            <person name="Peng D.H."/>
            <person name="Ahmad S."/>
            <person name="Lan S."/>
            <person name="Zhang J.S."/>
            <person name="Tsai W.C."/>
            <person name="Van de Peer Y."/>
            <person name="Liu Z.J."/>
        </authorList>
    </citation>
    <scope>NUCLEOTIDE SEQUENCE</scope>
    <source>
        <strain evidence="1">CP</strain>
    </source>
</reference>
<evidence type="ECO:0000313" key="1">
    <source>
        <dbReference type="EMBL" id="KAK1304558.1"/>
    </source>
</evidence>
<dbReference type="InterPro" id="IPR036691">
    <property type="entry name" value="Endo/exonu/phosph_ase_sf"/>
</dbReference>
<organism evidence="1 2">
    <name type="scientific">Acorus calamus</name>
    <name type="common">Sweet flag</name>
    <dbReference type="NCBI Taxonomy" id="4465"/>
    <lineage>
        <taxon>Eukaryota</taxon>
        <taxon>Viridiplantae</taxon>
        <taxon>Streptophyta</taxon>
        <taxon>Embryophyta</taxon>
        <taxon>Tracheophyta</taxon>
        <taxon>Spermatophyta</taxon>
        <taxon>Magnoliopsida</taxon>
        <taxon>Liliopsida</taxon>
        <taxon>Acoraceae</taxon>
        <taxon>Acorus</taxon>
    </lineage>
</organism>
<dbReference type="PANTHER" id="PTHR33710">
    <property type="entry name" value="BNAC02G09200D PROTEIN"/>
    <property type="match status" value="1"/>
</dbReference>
<evidence type="ECO:0000313" key="2">
    <source>
        <dbReference type="Proteomes" id="UP001180020"/>
    </source>
</evidence>
<dbReference type="EMBL" id="JAUJYO010000011">
    <property type="protein sequence ID" value="KAK1304558.1"/>
    <property type="molecule type" value="Genomic_DNA"/>
</dbReference>
<accession>A0AAV9DTJ4</accession>
<dbReference type="PANTHER" id="PTHR33710:SF71">
    <property type="entry name" value="ENDONUCLEASE_EXONUCLEASE_PHOSPHATASE DOMAIN-CONTAINING PROTEIN"/>
    <property type="match status" value="1"/>
</dbReference>
<dbReference type="SUPFAM" id="SSF56219">
    <property type="entry name" value="DNase I-like"/>
    <property type="match status" value="1"/>
</dbReference>